<accession>A0A9P4T4H6</accession>
<dbReference type="EMBL" id="SWKU01000045">
    <property type="protein sequence ID" value="KAF2993988.1"/>
    <property type="molecule type" value="Genomic_DNA"/>
</dbReference>
<feature type="coiled-coil region" evidence="3">
    <location>
        <begin position="480"/>
        <end position="510"/>
    </location>
</feature>
<dbReference type="GO" id="GO:0140662">
    <property type="term" value="F:ATP-dependent protein folding chaperone"/>
    <property type="evidence" value="ECO:0007669"/>
    <property type="project" value="InterPro"/>
</dbReference>
<protein>
    <submittedName>
        <fullName evidence="5">Uncharacterized protein</fullName>
    </submittedName>
</protein>
<evidence type="ECO:0000256" key="2">
    <source>
        <dbReference type="ARBA" id="ARBA00022840"/>
    </source>
</evidence>
<dbReference type="Gene3D" id="3.30.420.40">
    <property type="match status" value="2"/>
</dbReference>
<evidence type="ECO:0000256" key="4">
    <source>
        <dbReference type="SAM" id="MobiDB-lite"/>
    </source>
</evidence>
<feature type="region of interest" description="Disordered" evidence="4">
    <location>
        <begin position="1"/>
        <end position="25"/>
    </location>
</feature>
<dbReference type="CDD" id="cd10170">
    <property type="entry name" value="ASKHA_NBD_HSP70"/>
    <property type="match status" value="1"/>
</dbReference>
<keyword evidence="3" id="KW-0175">Coiled coil</keyword>
<dbReference type="SUPFAM" id="SSF53067">
    <property type="entry name" value="Actin-like ATPase domain"/>
    <property type="match status" value="2"/>
</dbReference>
<evidence type="ECO:0000256" key="1">
    <source>
        <dbReference type="ARBA" id="ARBA00022741"/>
    </source>
</evidence>
<evidence type="ECO:0000256" key="3">
    <source>
        <dbReference type="SAM" id="Coils"/>
    </source>
</evidence>
<dbReference type="Pfam" id="PF00012">
    <property type="entry name" value="HSP70"/>
    <property type="match status" value="1"/>
</dbReference>
<feature type="region of interest" description="Disordered" evidence="4">
    <location>
        <begin position="137"/>
        <end position="179"/>
    </location>
</feature>
<dbReference type="OrthoDB" id="2963168at2759"/>
<dbReference type="Gene3D" id="3.90.640.10">
    <property type="entry name" value="Actin, Chain A, domain 4"/>
    <property type="match status" value="1"/>
</dbReference>
<feature type="compositionally biased region" description="Low complexity" evidence="4">
    <location>
        <begin position="145"/>
        <end position="156"/>
    </location>
</feature>
<dbReference type="AlphaFoldDB" id="A0A9P4T4H6"/>
<evidence type="ECO:0000313" key="6">
    <source>
        <dbReference type="Proteomes" id="UP000801428"/>
    </source>
</evidence>
<keyword evidence="2" id="KW-0067">ATP-binding</keyword>
<dbReference type="InterPro" id="IPR043129">
    <property type="entry name" value="ATPase_NBD"/>
</dbReference>
<comment type="caution">
    <text evidence="5">The sequence shown here is derived from an EMBL/GenBank/DDBJ whole genome shotgun (WGS) entry which is preliminary data.</text>
</comment>
<keyword evidence="1" id="KW-0547">Nucleotide-binding</keyword>
<proteinExistence type="predicted"/>
<keyword evidence="6" id="KW-1185">Reference proteome</keyword>
<name>A0A9P4T4H6_CURKU</name>
<sequence length="676" mass="76139">MYGHVEPGPVPPMEEISQGPGPLPLLEEAHQESDVEMTTDEDNNAQAADIHDISGDPINDANTERLVIAIDFGTTFSSVAYAFLPKGTPPLAIDLVDVRCIDNFPSHPHPSGPTGNRQDVPTELWYRAHDDIETVPYARESDNTSDMGSSDGSFASDDSDLESPSLIGDGGGSEDLDEKFVSPIGSTVRRLWGYQVQHELCLSDISRDEAQPLTKFKLSLADQAETKTTRAKLQVRLQELRERGIIEKDTDIFRDFLTDLLGHTKERLQILDVLHADTVIQFVLCVPAKWPPNGCRTMQTALEEAVRNADFNSKADEYVCDLFMISEPEAAAECILAERNGELNRGETIVVLDAGGGTVDAVTYQCINGYPVRLDGEVAAPDSKLCGASFINEKFAERVEQRLSKETYLWENEDNSKTQKSVVEALTAQFENDQKRTVDVIKDLRKETTFRVENLRKDERKGFQSNRMILENKTLRKFFKEPLEKTKALLQNQLEQAEEANKRVKKVILTGGFGQSPSLQSHLGSYLQKRLNRGRKDIQLVASDNPSTAVARGAVLRALNKRYGPSRIALCSYGFILSEHYEPDLVPEHRDTICRINKADGERYVGQTIRWLLRKGQRVNYRQAFTYEVKHTFAWSSKKLICEEQLWMSDADSNKIFDHYRKTHKKNKHAVKIGYV</sequence>
<dbReference type="PANTHER" id="PTHR42749:SF8">
    <property type="entry name" value="HSP70 FAMILY PROTEIN (AFU_ORTHOLOGUE AFUA_3G13740)"/>
    <property type="match status" value="1"/>
</dbReference>
<gene>
    <name evidence="5" type="ORF">E8E13_001711</name>
</gene>
<organism evidence="5 6">
    <name type="scientific">Curvularia kusanoi</name>
    <name type="common">Cochliobolus kusanoi</name>
    <dbReference type="NCBI Taxonomy" id="90978"/>
    <lineage>
        <taxon>Eukaryota</taxon>
        <taxon>Fungi</taxon>
        <taxon>Dikarya</taxon>
        <taxon>Ascomycota</taxon>
        <taxon>Pezizomycotina</taxon>
        <taxon>Dothideomycetes</taxon>
        <taxon>Pleosporomycetidae</taxon>
        <taxon>Pleosporales</taxon>
        <taxon>Pleosporineae</taxon>
        <taxon>Pleosporaceae</taxon>
        <taxon>Curvularia</taxon>
    </lineage>
</organism>
<dbReference type="InterPro" id="IPR013126">
    <property type="entry name" value="Hsp_70_fam"/>
</dbReference>
<reference evidence="5" key="1">
    <citation type="submission" date="2019-04" db="EMBL/GenBank/DDBJ databases">
        <title>Sequencing of skin fungus with MAO and IRED activity.</title>
        <authorList>
            <person name="Marsaioli A.J."/>
            <person name="Bonatto J.M.C."/>
            <person name="Reis Junior O."/>
        </authorList>
    </citation>
    <scope>NUCLEOTIDE SEQUENCE</scope>
    <source>
        <strain evidence="5">30M1</strain>
    </source>
</reference>
<dbReference type="GO" id="GO:0005524">
    <property type="term" value="F:ATP binding"/>
    <property type="evidence" value="ECO:0007669"/>
    <property type="project" value="UniProtKB-KW"/>
</dbReference>
<dbReference type="PANTHER" id="PTHR42749">
    <property type="entry name" value="CELL SHAPE-DETERMINING PROTEIN MREB"/>
    <property type="match status" value="1"/>
</dbReference>
<evidence type="ECO:0000313" key="5">
    <source>
        <dbReference type="EMBL" id="KAF2993988.1"/>
    </source>
</evidence>
<dbReference type="Proteomes" id="UP000801428">
    <property type="component" value="Unassembled WGS sequence"/>
</dbReference>